<evidence type="ECO:0000259" key="2">
    <source>
        <dbReference type="Pfam" id="PF13439"/>
    </source>
</evidence>
<proteinExistence type="predicted"/>
<dbReference type="InterPro" id="IPR028098">
    <property type="entry name" value="Glyco_trans_4-like_N"/>
</dbReference>
<dbReference type="PANTHER" id="PTHR45947">
    <property type="entry name" value="SULFOQUINOVOSYL TRANSFERASE SQD2"/>
    <property type="match status" value="1"/>
</dbReference>
<evidence type="ECO:0000259" key="1">
    <source>
        <dbReference type="Pfam" id="PF00534"/>
    </source>
</evidence>
<name>A0A8S0XH05_9GAMM</name>
<protein>
    <recommendedName>
        <fullName evidence="5">Glycosyltransferase family 4 protein</fullName>
    </recommendedName>
</protein>
<dbReference type="PANTHER" id="PTHR45947:SF3">
    <property type="entry name" value="SULFOQUINOVOSYL TRANSFERASE SQD2"/>
    <property type="match status" value="1"/>
</dbReference>
<accession>A0A8S0XH05</accession>
<dbReference type="GO" id="GO:0016757">
    <property type="term" value="F:glycosyltransferase activity"/>
    <property type="evidence" value="ECO:0007669"/>
    <property type="project" value="InterPro"/>
</dbReference>
<reference evidence="3 4" key="1">
    <citation type="submission" date="2020-02" db="EMBL/GenBank/DDBJ databases">
        <authorList>
            <person name="Hogendoorn C."/>
        </authorList>
    </citation>
    <scope>NUCLEOTIDE SEQUENCE [LARGE SCALE GENOMIC DNA]</scope>
    <source>
        <strain evidence="3">METHB21</strain>
    </source>
</reference>
<feature type="domain" description="Glycosyl transferase family 1" evidence="1">
    <location>
        <begin position="183"/>
        <end position="348"/>
    </location>
</feature>
<feature type="domain" description="Glycosyltransferase subfamily 4-like N-terminal" evidence="2">
    <location>
        <begin position="25"/>
        <end position="173"/>
    </location>
</feature>
<dbReference type="Gene3D" id="3.40.50.2000">
    <property type="entry name" value="Glycogen Phosphorylase B"/>
    <property type="match status" value="2"/>
</dbReference>
<comment type="caution">
    <text evidence="3">The sequence shown here is derived from an EMBL/GenBank/DDBJ whole genome shotgun (WGS) entry which is preliminary data.</text>
</comment>
<dbReference type="Pfam" id="PF00534">
    <property type="entry name" value="Glycos_transf_1"/>
    <property type="match status" value="1"/>
</dbReference>
<dbReference type="Proteomes" id="UP000494216">
    <property type="component" value="Unassembled WGS sequence"/>
</dbReference>
<organism evidence="3 4">
    <name type="scientific">Candidatus Methylobacter favarea</name>
    <dbReference type="NCBI Taxonomy" id="2707345"/>
    <lineage>
        <taxon>Bacteria</taxon>
        <taxon>Pseudomonadati</taxon>
        <taxon>Pseudomonadota</taxon>
        <taxon>Gammaproteobacteria</taxon>
        <taxon>Methylococcales</taxon>
        <taxon>Methylococcaceae</taxon>
        <taxon>Methylobacter</taxon>
    </lineage>
</organism>
<evidence type="ECO:0008006" key="5">
    <source>
        <dbReference type="Google" id="ProtNLM"/>
    </source>
</evidence>
<sequence length="397" mass="43178">MHATTKEIISERPIRVLEIIGNGIIGGMEMYVLRLISGLPRSHFTVICICPYESRFTRQLREAGCEVFITPIHEDPLWQSIQFTTQLINFKAIDVVHAHLPNAHVLAGLCSQLSQVPGMATVHGMFVPSIEVEISQLTGTHLTVVSQSAYMQALTIGIPAERLSLIANGVDTKIFSPRPRNAEFRALHNIPETALLVGFVGRLAVEKGPDRFARAAELIHKTLPDTHFLMVGEGPMEDEIRQIISQSNLEDCIHMTGILEDMQNIYPEFDILVSSSRSEGMPLVVLEAMASGIPIVAMDVGGVAEIIESAMSGFLAKTGDIEALAHFAITLLATPELKDSMGQAARQRVERQFSLSASVDSVAQLICGLKNNYGVAGRGSVSSLLTRSSSRKKGVSL</sequence>
<dbReference type="InterPro" id="IPR001296">
    <property type="entry name" value="Glyco_trans_1"/>
</dbReference>
<keyword evidence="4" id="KW-1185">Reference proteome</keyword>
<gene>
    <name evidence="3" type="ORF">METHB2_10161</name>
</gene>
<dbReference type="Pfam" id="PF13439">
    <property type="entry name" value="Glyco_transf_4"/>
    <property type="match status" value="1"/>
</dbReference>
<dbReference type="EMBL" id="CADCXN010000001">
    <property type="protein sequence ID" value="CAA9889321.1"/>
    <property type="molecule type" value="Genomic_DNA"/>
</dbReference>
<dbReference type="SUPFAM" id="SSF53756">
    <property type="entry name" value="UDP-Glycosyltransferase/glycogen phosphorylase"/>
    <property type="match status" value="1"/>
</dbReference>
<evidence type="ECO:0000313" key="3">
    <source>
        <dbReference type="EMBL" id="CAA9889321.1"/>
    </source>
</evidence>
<dbReference type="RefSeq" id="WP_174624339.1">
    <property type="nucleotide sequence ID" value="NZ_CADCXN010000001.1"/>
</dbReference>
<dbReference type="AlphaFoldDB" id="A0A8S0XH05"/>
<dbReference type="InterPro" id="IPR050194">
    <property type="entry name" value="Glycosyltransferase_grp1"/>
</dbReference>
<evidence type="ECO:0000313" key="4">
    <source>
        <dbReference type="Proteomes" id="UP000494216"/>
    </source>
</evidence>